<protein>
    <submittedName>
        <fullName evidence="2">Coenzyme F390 synthetase-like protein</fullName>
    </submittedName>
</protein>
<name>B1Y1K8_LEPCP</name>
<dbReference type="InterPro" id="IPR042099">
    <property type="entry name" value="ANL_N_sf"/>
</dbReference>
<dbReference type="PANTHER" id="PTHR36932:SF1">
    <property type="entry name" value="CAPSULAR POLYSACCHARIDE BIOSYNTHESIS PROTEIN"/>
    <property type="match status" value="1"/>
</dbReference>
<dbReference type="OrthoDB" id="580775at2"/>
<reference evidence="2 3" key="1">
    <citation type="submission" date="2008-03" db="EMBL/GenBank/DDBJ databases">
        <title>Complete sequence of Leptothrix cholodnii SP-6.</title>
        <authorList>
            <consortium name="US DOE Joint Genome Institute"/>
            <person name="Copeland A."/>
            <person name="Lucas S."/>
            <person name="Lapidus A."/>
            <person name="Glavina del Rio T."/>
            <person name="Dalin E."/>
            <person name="Tice H."/>
            <person name="Bruce D."/>
            <person name="Goodwin L."/>
            <person name="Pitluck S."/>
            <person name="Chertkov O."/>
            <person name="Brettin T."/>
            <person name="Detter J.C."/>
            <person name="Han C."/>
            <person name="Kuske C.R."/>
            <person name="Schmutz J."/>
            <person name="Larimer F."/>
            <person name="Land M."/>
            <person name="Hauser L."/>
            <person name="Kyrpides N."/>
            <person name="Lykidis A."/>
            <person name="Emerson D."/>
            <person name="Richardson P."/>
        </authorList>
    </citation>
    <scope>NUCLEOTIDE SEQUENCE [LARGE SCALE GENOMIC DNA]</scope>
    <source>
        <strain evidence="3">ATCC 51168 / LMG 8142 / SP-6</strain>
    </source>
</reference>
<dbReference type="RefSeq" id="WP_012348217.1">
    <property type="nucleotide sequence ID" value="NC_010524.1"/>
</dbReference>
<dbReference type="KEGG" id="lch:Lcho_3212"/>
<feature type="domain" description="AMP-dependent synthetase/ligase" evidence="1">
    <location>
        <begin position="189"/>
        <end position="307"/>
    </location>
</feature>
<keyword evidence="3" id="KW-1185">Reference proteome</keyword>
<sequence>MWPYTDPRSSGAMAFDAWMAPRDSAGALVRRQRQRLEALFKAAGASAFYRRRFERHGATLEAQPSVGKQTLMDHFGDWVCDRRLSLSALRDFIADPARIGLAFAGEFSVWESSGSSGVPAIFVQDSAAMAIYDTLEALRRPGGPSWQRWMDPFCLSERMAFVGATSGHFASTVSVERLRRVMPGMAQRLRGFDFLDPTPVLVDALNRWRPSVLATYPSAALLLAEEAAAGRLQIAPREILTGGEALSDAVREIVSRQFGCPVRASYGASEFLTLGTECAHGHLHLNSDWVLLEPVDLDGRPVPAGEPGATTLLTNLANHVQPLIRYDLGDRVCFDPAPCTCGSRLPVIAVQGRVDDSLLLPDTRGCSVRLLPLALTTVLEDDAGVFDFQLVQQDGHSLSLTIAESGDRAALLHVRRVLLDYLRQQGVDAVELHVHRGEPAVHGRSGKRPRVVALHATTTP</sequence>
<dbReference type="Gene3D" id="3.40.50.12780">
    <property type="entry name" value="N-terminal domain of ligase-like"/>
    <property type="match status" value="1"/>
</dbReference>
<dbReference type="AlphaFoldDB" id="B1Y1K8"/>
<evidence type="ECO:0000313" key="2">
    <source>
        <dbReference type="EMBL" id="ACB35470.1"/>
    </source>
</evidence>
<organism evidence="2 3">
    <name type="scientific">Leptothrix cholodnii (strain ATCC 51168 / LMG 8142 / SP-6)</name>
    <name type="common">Leptothrix discophora (strain SP-6)</name>
    <dbReference type="NCBI Taxonomy" id="395495"/>
    <lineage>
        <taxon>Bacteria</taxon>
        <taxon>Pseudomonadati</taxon>
        <taxon>Pseudomonadota</taxon>
        <taxon>Betaproteobacteria</taxon>
        <taxon>Burkholderiales</taxon>
        <taxon>Sphaerotilaceae</taxon>
        <taxon>Leptothrix</taxon>
    </lineage>
</organism>
<dbReference type="SUPFAM" id="SSF56801">
    <property type="entry name" value="Acetyl-CoA synthetase-like"/>
    <property type="match status" value="1"/>
</dbReference>
<dbReference type="InterPro" id="IPR053158">
    <property type="entry name" value="CapK_Type1_Caps_Biosynth"/>
</dbReference>
<dbReference type="HOGENOM" id="CLU_035301_4_1_4"/>
<dbReference type="eggNOG" id="COG1541">
    <property type="taxonomic scope" value="Bacteria"/>
</dbReference>
<proteinExistence type="predicted"/>
<dbReference type="PANTHER" id="PTHR36932">
    <property type="entry name" value="CAPSULAR POLYSACCHARIDE BIOSYNTHESIS PROTEIN"/>
    <property type="match status" value="1"/>
</dbReference>
<gene>
    <name evidence="2" type="ordered locus">Lcho_3212</name>
</gene>
<accession>B1Y1K8</accession>
<dbReference type="Pfam" id="PF00501">
    <property type="entry name" value="AMP-binding"/>
    <property type="match status" value="1"/>
</dbReference>
<dbReference type="EMBL" id="CP001013">
    <property type="protein sequence ID" value="ACB35470.1"/>
    <property type="molecule type" value="Genomic_DNA"/>
</dbReference>
<dbReference type="InterPro" id="IPR000873">
    <property type="entry name" value="AMP-dep_synth/lig_dom"/>
</dbReference>
<evidence type="ECO:0000313" key="3">
    <source>
        <dbReference type="Proteomes" id="UP000001693"/>
    </source>
</evidence>
<dbReference type="Proteomes" id="UP000001693">
    <property type="component" value="Chromosome"/>
</dbReference>
<dbReference type="STRING" id="395495.Lcho_3212"/>
<evidence type="ECO:0000259" key="1">
    <source>
        <dbReference type="Pfam" id="PF00501"/>
    </source>
</evidence>